<dbReference type="GO" id="GO:0008360">
    <property type="term" value="P:regulation of cell shape"/>
    <property type="evidence" value="ECO:0007669"/>
    <property type="project" value="UniProtKB-KW"/>
</dbReference>
<dbReference type="Pfam" id="PF13480">
    <property type="entry name" value="Acetyltransf_6"/>
    <property type="match status" value="1"/>
</dbReference>
<dbReference type="EMBL" id="BJYZ01000001">
    <property type="protein sequence ID" value="GEO36053.1"/>
    <property type="molecule type" value="Genomic_DNA"/>
</dbReference>
<dbReference type="GO" id="GO:0016755">
    <property type="term" value="F:aminoacyltransferase activity"/>
    <property type="evidence" value="ECO:0007669"/>
    <property type="project" value="InterPro"/>
</dbReference>
<keyword evidence="5" id="KW-0012">Acyltransferase</keyword>
<dbReference type="PROSITE" id="PS51191">
    <property type="entry name" value="FEMABX"/>
    <property type="match status" value="1"/>
</dbReference>
<comment type="similarity">
    <text evidence="1">Belongs to the FemABX family.</text>
</comment>
<evidence type="ECO:0000256" key="5">
    <source>
        <dbReference type="ARBA" id="ARBA00023315"/>
    </source>
</evidence>
<name>A0A512DHW1_9PROT</name>
<keyword evidence="4" id="KW-0573">Peptidoglycan synthesis</keyword>
<proteinExistence type="inferred from homology"/>
<dbReference type="PANTHER" id="PTHR36174:SF1">
    <property type="entry name" value="LIPID II:GLYCINE GLYCYLTRANSFERASE"/>
    <property type="match status" value="1"/>
</dbReference>
<dbReference type="GO" id="GO:0071555">
    <property type="term" value="P:cell wall organization"/>
    <property type="evidence" value="ECO:0007669"/>
    <property type="project" value="UniProtKB-KW"/>
</dbReference>
<keyword evidence="3" id="KW-0133">Cell shape</keyword>
<dbReference type="AlphaFoldDB" id="A0A512DHW1"/>
<dbReference type="Proteomes" id="UP000321523">
    <property type="component" value="Unassembled WGS sequence"/>
</dbReference>
<dbReference type="SUPFAM" id="SSF55729">
    <property type="entry name" value="Acyl-CoA N-acyltransferases (Nat)"/>
    <property type="match status" value="2"/>
</dbReference>
<accession>A0A512DHW1</accession>
<comment type="caution">
    <text evidence="8">The sequence shown here is derived from an EMBL/GenBank/DDBJ whole genome shotgun (WGS) entry which is preliminary data.</text>
</comment>
<evidence type="ECO:0000256" key="1">
    <source>
        <dbReference type="ARBA" id="ARBA00009943"/>
    </source>
</evidence>
<dbReference type="InterPro" id="IPR003447">
    <property type="entry name" value="FEMABX"/>
</dbReference>
<keyword evidence="2" id="KW-0808">Transferase</keyword>
<dbReference type="GO" id="GO:0009252">
    <property type="term" value="P:peptidoglycan biosynthetic process"/>
    <property type="evidence" value="ECO:0007669"/>
    <property type="project" value="UniProtKB-KW"/>
</dbReference>
<dbReference type="InterPro" id="IPR016181">
    <property type="entry name" value="Acyl_CoA_acyltransferase"/>
</dbReference>
<evidence type="ECO:0000259" key="7">
    <source>
        <dbReference type="Pfam" id="PF13480"/>
    </source>
</evidence>
<dbReference type="Gene3D" id="3.40.630.30">
    <property type="match status" value="2"/>
</dbReference>
<reference evidence="8 9" key="1">
    <citation type="submission" date="2019-07" db="EMBL/GenBank/DDBJ databases">
        <title>Whole genome shotgun sequence of Skermanella aerolata NBRC 106429.</title>
        <authorList>
            <person name="Hosoyama A."/>
            <person name="Uohara A."/>
            <person name="Ohji S."/>
            <person name="Ichikawa N."/>
        </authorList>
    </citation>
    <scope>NUCLEOTIDE SEQUENCE [LARGE SCALE GENOMIC DNA]</scope>
    <source>
        <strain evidence="8 9">NBRC 106429</strain>
    </source>
</reference>
<dbReference type="RefSeq" id="WP_044425751.1">
    <property type="nucleotide sequence ID" value="NZ_BJYZ01000001.1"/>
</dbReference>
<feature type="domain" description="BioF2-like acetyltransferase" evidence="7">
    <location>
        <begin position="165"/>
        <end position="293"/>
    </location>
</feature>
<sequence length="317" mass="36143">MAPPFNPFRIDWNTCTFGEWEALLARCKRPTLLQTWQYAMALAKTEGGKADFGIIHFENKPVGLVQVQTRRWLPFLTTCKIHRGPLWIYDEIPGEMLKLVLGMIRQRYHLFKGRPLVFHPEMRDTETARKRLKATGFYRRQDGYESVWMDLAPDVATLRAGLDRKWRNKLNQAERNGLVLEADTTGRALDWLMEPYLEDKMARNYRGPSPAFMRVLQQVSADTAPPVVLRAFHQGQPVAGVLLVRHGVAATYQVGWNGEAGRDLKAHHFLLWQSVLWLKESGYTGFDLGGLNETTPGIARFKTGMGGQPFRLVGGYV</sequence>
<evidence type="ECO:0000256" key="6">
    <source>
        <dbReference type="ARBA" id="ARBA00023316"/>
    </source>
</evidence>
<organism evidence="8 9">
    <name type="scientific">Skermanella aerolata</name>
    <dbReference type="NCBI Taxonomy" id="393310"/>
    <lineage>
        <taxon>Bacteria</taxon>
        <taxon>Pseudomonadati</taxon>
        <taxon>Pseudomonadota</taxon>
        <taxon>Alphaproteobacteria</taxon>
        <taxon>Rhodospirillales</taxon>
        <taxon>Azospirillaceae</taxon>
        <taxon>Skermanella</taxon>
    </lineage>
</organism>
<evidence type="ECO:0000313" key="9">
    <source>
        <dbReference type="Proteomes" id="UP000321523"/>
    </source>
</evidence>
<evidence type="ECO:0000256" key="3">
    <source>
        <dbReference type="ARBA" id="ARBA00022960"/>
    </source>
</evidence>
<dbReference type="PANTHER" id="PTHR36174">
    <property type="entry name" value="LIPID II:GLYCINE GLYCYLTRANSFERASE"/>
    <property type="match status" value="1"/>
</dbReference>
<evidence type="ECO:0000256" key="4">
    <source>
        <dbReference type="ARBA" id="ARBA00022984"/>
    </source>
</evidence>
<dbReference type="OrthoDB" id="341858at2"/>
<gene>
    <name evidence="8" type="ORF">SAE02_02010</name>
</gene>
<keyword evidence="6" id="KW-0961">Cell wall biogenesis/degradation</keyword>
<dbReference type="InterPro" id="IPR050644">
    <property type="entry name" value="PG_Glycine_Bridge_Synth"/>
</dbReference>
<keyword evidence="9" id="KW-1185">Reference proteome</keyword>
<dbReference type="InterPro" id="IPR038740">
    <property type="entry name" value="BioF2-like_GNAT_dom"/>
</dbReference>
<evidence type="ECO:0000313" key="8">
    <source>
        <dbReference type="EMBL" id="GEO36053.1"/>
    </source>
</evidence>
<evidence type="ECO:0000256" key="2">
    <source>
        <dbReference type="ARBA" id="ARBA00022679"/>
    </source>
</evidence>
<protein>
    <recommendedName>
        <fullName evidence="7">BioF2-like acetyltransferase domain-containing protein</fullName>
    </recommendedName>
</protein>